<feature type="region of interest" description="Disordered" evidence="1">
    <location>
        <begin position="156"/>
        <end position="204"/>
    </location>
</feature>
<evidence type="ECO:0000313" key="2">
    <source>
        <dbReference type="EMBL" id="RXW12926.1"/>
    </source>
</evidence>
<feature type="region of interest" description="Disordered" evidence="1">
    <location>
        <begin position="47"/>
        <end position="102"/>
    </location>
</feature>
<organism evidence="2 3">
    <name type="scientific">Candolleomyces aberdarensis</name>
    <dbReference type="NCBI Taxonomy" id="2316362"/>
    <lineage>
        <taxon>Eukaryota</taxon>
        <taxon>Fungi</taxon>
        <taxon>Dikarya</taxon>
        <taxon>Basidiomycota</taxon>
        <taxon>Agaricomycotina</taxon>
        <taxon>Agaricomycetes</taxon>
        <taxon>Agaricomycetidae</taxon>
        <taxon>Agaricales</taxon>
        <taxon>Agaricineae</taxon>
        <taxon>Psathyrellaceae</taxon>
        <taxon>Candolleomyces</taxon>
    </lineage>
</organism>
<proteinExistence type="predicted"/>
<dbReference type="OrthoDB" id="3068296at2759"/>
<feature type="compositionally biased region" description="Basic residues" evidence="1">
    <location>
        <begin position="51"/>
        <end position="70"/>
    </location>
</feature>
<accession>A0A4Q2D3B1</accession>
<comment type="caution">
    <text evidence="2">The sequence shown here is derived from an EMBL/GenBank/DDBJ whole genome shotgun (WGS) entry which is preliminary data.</text>
</comment>
<feature type="region of interest" description="Disordered" evidence="1">
    <location>
        <begin position="342"/>
        <end position="364"/>
    </location>
</feature>
<evidence type="ECO:0000313" key="3">
    <source>
        <dbReference type="Proteomes" id="UP000290288"/>
    </source>
</evidence>
<reference evidence="2 3" key="1">
    <citation type="submission" date="2019-01" db="EMBL/GenBank/DDBJ databases">
        <title>Draft genome sequence of Psathyrella aberdarensis IHI B618.</title>
        <authorList>
            <person name="Buettner E."/>
            <person name="Kellner H."/>
        </authorList>
    </citation>
    <scope>NUCLEOTIDE SEQUENCE [LARGE SCALE GENOMIC DNA]</scope>
    <source>
        <strain evidence="2 3">IHI B618</strain>
    </source>
</reference>
<dbReference type="AlphaFoldDB" id="A0A4Q2D3B1"/>
<dbReference type="EMBL" id="SDEE01001072">
    <property type="protein sequence ID" value="RXW12926.1"/>
    <property type="molecule type" value="Genomic_DNA"/>
</dbReference>
<dbReference type="STRING" id="2316362.A0A4Q2D3B1"/>
<protein>
    <submittedName>
        <fullName evidence="2">Uncharacterized protein</fullName>
    </submittedName>
</protein>
<evidence type="ECO:0000256" key="1">
    <source>
        <dbReference type="SAM" id="MobiDB-lite"/>
    </source>
</evidence>
<keyword evidence="3" id="KW-1185">Reference proteome</keyword>
<sequence>MTEYDYSPAAIQAHQAKLRSIDNWTHNVPTQHHLANPFVQSESGRTDFFASRKKSKSKKHGSNRRGRSRGRGYESYGDDSDSDYSGPDRPPTPPASAPAYGGFGAPAPPQYYVSPYGSAMSPQGYGGGGYHQPTTAPLSNVYAPMWVGGTMVYQPLPQQPQPSSASFVHSSTHDSRPRRHRSRSRPRAHRRNSHSVPAFPSPPLSPHNNPSYAYGYATGYLYPSWSQQMHGMSTNTSPQSMYSAPLPAGPGAGPGPAPYVTSPPLATAGTGPASGYFGPQPHSAYASPNHQVMVPQAMSPGGMSTSPYHVTVQSPNGSASVYSGQSGYVGGYPSVVILGDAPRKSRSGGGSSRKSWFGKFTGGM</sequence>
<gene>
    <name evidence="2" type="ORF">EST38_g12926</name>
</gene>
<name>A0A4Q2D3B1_9AGAR</name>
<feature type="compositionally biased region" description="Basic residues" evidence="1">
    <location>
        <begin position="176"/>
        <end position="193"/>
    </location>
</feature>
<dbReference type="Proteomes" id="UP000290288">
    <property type="component" value="Unassembled WGS sequence"/>
</dbReference>